<keyword evidence="5" id="KW-1185">Reference proteome</keyword>
<dbReference type="RefSeq" id="WP_183624605.1">
    <property type="nucleotide sequence ID" value="NZ_JACHWJ010000002.1"/>
</dbReference>
<reference evidence="4 5" key="1">
    <citation type="submission" date="2020-08" db="EMBL/GenBank/DDBJ databases">
        <title>Sequencing the genomes of 1000 actinobacteria strains.</title>
        <authorList>
            <person name="Klenk H.-P."/>
        </authorList>
    </citation>
    <scope>NUCLEOTIDE SEQUENCE [LARGE SCALE GENOMIC DNA]</scope>
    <source>
        <strain evidence="4 5">DSM 20419</strain>
    </source>
</reference>
<name>A0A7W4UNP5_9MICO</name>
<evidence type="ECO:0000313" key="4">
    <source>
        <dbReference type="EMBL" id="MBB2957817.1"/>
    </source>
</evidence>
<organism evidence="4 5">
    <name type="scientific">Pseudoclavibacter helvolus</name>
    <dbReference type="NCBI Taxonomy" id="255205"/>
    <lineage>
        <taxon>Bacteria</taxon>
        <taxon>Bacillati</taxon>
        <taxon>Actinomycetota</taxon>
        <taxon>Actinomycetes</taxon>
        <taxon>Micrococcales</taxon>
        <taxon>Microbacteriaceae</taxon>
        <taxon>Pseudoclavibacter</taxon>
    </lineage>
</organism>
<dbReference type="InterPro" id="IPR058498">
    <property type="entry name" value="DUF8185"/>
</dbReference>
<dbReference type="EMBL" id="JACHWJ010000002">
    <property type="protein sequence ID" value="MBB2957817.1"/>
    <property type="molecule type" value="Genomic_DNA"/>
</dbReference>
<comment type="caution">
    <text evidence="4">The sequence shown here is derived from an EMBL/GenBank/DDBJ whole genome shotgun (WGS) entry which is preliminary data.</text>
</comment>
<feature type="region of interest" description="Disordered" evidence="1">
    <location>
        <begin position="189"/>
        <end position="230"/>
    </location>
</feature>
<sequence length="244" mass="25506">MSPTLRISDLRAARDLESFLGRAGRVEDGAVRIVARGAVAAFWVPVLRPQGILDTSPLVLGVRALRAELVGAVDDDVHAGAFDVTVPLRALLDRLARQRSVDVDVDGPADATVGFDLVVPPERLRESWAGIAAPTGGWALAGTLPAARLIAAADQGIAEVAEAVPGNLGTALVERVRTDVWTRVIDEQSGLTSGGGVCSPEPRLPALGRRRPHPHCRSLAPPRNPAGQRAPAIQLGTLSAADAH</sequence>
<evidence type="ECO:0000256" key="1">
    <source>
        <dbReference type="SAM" id="MobiDB-lite"/>
    </source>
</evidence>
<protein>
    <submittedName>
        <fullName evidence="4">Uncharacterized protein</fullName>
    </submittedName>
</protein>
<dbReference type="Pfam" id="PF26035">
    <property type="entry name" value="DUF8010"/>
    <property type="match status" value="1"/>
</dbReference>
<feature type="domain" description="DUF8185" evidence="3">
    <location>
        <begin position="134"/>
        <end position="187"/>
    </location>
</feature>
<dbReference type="InterPro" id="IPR058323">
    <property type="entry name" value="DUF8010"/>
</dbReference>
<evidence type="ECO:0000259" key="3">
    <source>
        <dbReference type="Pfam" id="PF26572"/>
    </source>
</evidence>
<evidence type="ECO:0000259" key="2">
    <source>
        <dbReference type="Pfam" id="PF26035"/>
    </source>
</evidence>
<gene>
    <name evidence="4" type="ORF">FHX72_001954</name>
</gene>
<dbReference type="Proteomes" id="UP000545286">
    <property type="component" value="Unassembled WGS sequence"/>
</dbReference>
<accession>A0A7W4UNP5</accession>
<feature type="domain" description="DUF8010" evidence="2">
    <location>
        <begin position="3"/>
        <end position="110"/>
    </location>
</feature>
<proteinExistence type="predicted"/>
<dbReference type="AlphaFoldDB" id="A0A7W4UNP5"/>
<dbReference type="Pfam" id="PF26572">
    <property type="entry name" value="DUF8185"/>
    <property type="match status" value="1"/>
</dbReference>
<evidence type="ECO:0000313" key="5">
    <source>
        <dbReference type="Proteomes" id="UP000545286"/>
    </source>
</evidence>